<organism evidence="3 4">
    <name type="scientific">Dyadobacter arcticus</name>
    <dbReference type="NCBI Taxonomy" id="1078754"/>
    <lineage>
        <taxon>Bacteria</taxon>
        <taxon>Pseudomonadati</taxon>
        <taxon>Bacteroidota</taxon>
        <taxon>Cytophagia</taxon>
        <taxon>Cytophagales</taxon>
        <taxon>Spirosomataceae</taxon>
        <taxon>Dyadobacter</taxon>
    </lineage>
</organism>
<reference evidence="3 4" key="1">
    <citation type="submission" date="2020-03" db="EMBL/GenBank/DDBJ databases">
        <title>Genomic Encyclopedia of Type Strains, Phase IV (KMG-IV): sequencing the most valuable type-strain genomes for metagenomic binning, comparative biology and taxonomic classification.</title>
        <authorList>
            <person name="Goeker M."/>
        </authorList>
    </citation>
    <scope>NUCLEOTIDE SEQUENCE [LARGE SCALE GENOMIC DNA]</scope>
    <source>
        <strain evidence="3 4">DSM 102865</strain>
    </source>
</reference>
<evidence type="ECO:0000313" key="3">
    <source>
        <dbReference type="EMBL" id="NIJ51872.1"/>
    </source>
</evidence>
<feature type="domain" description="DUF6973" evidence="2">
    <location>
        <begin position="185"/>
        <end position="290"/>
    </location>
</feature>
<evidence type="ECO:0000313" key="4">
    <source>
        <dbReference type="Proteomes" id="UP001179181"/>
    </source>
</evidence>
<dbReference type="Proteomes" id="UP001179181">
    <property type="component" value="Unassembled WGS sequence"/>
</dbReference>
<dbReference type="RefSeq" id="WP_167267803.1">
    <property type="nucleotide sequence ID" value="NZ_JAASQJ010000001.1"/>
</dbReference>
<sequence>MKKLVKSALLLLVIAFTLFSCREPEMEVVIHQNETSKIEIIDFKGEKVAVQSDFPKELFEQSQEGFDRYYKSIAGVAKSRTSGEDVHITYQELLPILVKHLSKFPRINSEDEISEKDLHRIFQDFPEIRTRQAADDRRMVIFDFYQTLAKRDIVKDVIALENAGRNGRVADISPASLTTPEKNHLLANPGYAQWYVQAANEANSLTQGLYIDEDLGDKANAFKHSTWNALSIRFILKGSPASENQAIDFTQDGTSKHEQNDAGGQIYDKHSAMDLHNNMSARVWMEKETKWGIGPFRNMPNIGDIVNTMSSRANSSALESMSTILSWHGGDNAVTWGNLYNNMYGAHQHLVHVDP</sequence>
<comment type="caution">
    <text evidence="3">The sequence shown here is derived from an EMBL/GenBank/DDBJ whole genome shotgun (WGS) entry which is preliminary data.</text>
</comment>
<keyword evidence="1" id="KW-0732">Signal</keyword>
<name>A0ABX0UFU8_9BACT</name>
<protein>
    <recommendedName>
        <fullName evidence="2">DUF6973 domain-containing protein</fullName>
    </recommendedName>
</protein>
<feature type="signal peptide" evidence="1">
    <location>
        <begin position="1"/>
        <end position="22"/>
    </location>
</feature>
<accession>A0ABX0UFU8</accession>
<proteinExistence type="predicted"/>
<keyword evidence="4" id="KW-1185">Reference proteome</keyword>
<evidence type="ECO:0000259" key="2">
    <source>
        <dbReference type="Pfam" id="PF22322"/>
    </source>
</evidence>
<dbReference type="InterPro" id="IPR054246">
    <property type="entry name" value="DUF6973"/>
</dbReference>
<dbReference type="EMBL" id="JAASQJ010000001">
    <property type="protein sequence ID" value="NIJ51872.1"/>
    <property type="molecule type" value="Genomic_DNA"/>
</dbReference>
<feature type="chain" id="PRO_5045106619" description="DUF6973 domain-containing protein" evidence="1">
    <location>
        <begin position="23"/>
        <end position="355"/>
    </location>
</feature>
<dbReference type="PROSITE" id="PS51257">
    <property type="entry name" value="PROKAR_LIPOPROTEIN"/>
    <property type="match status" value="1"/>
</dbReference>
<evidence type="ECO:0000256" key="1">
    <source>
        <dbReference type="SAM" id="SignalP"/>
    </source>
</evidence>
<dbReference type="Pfam" id="PF22322">
    <property type="entry name" value="DUF6973"/>
    <property type="match status" value="1"/>
</dbReference>
<gene>
    <name evidence="3" type="ORF">FHS68_001028</name>
</gene>